<gene>
    <name evidence="3" type="ORF">K460DRAFT_391226</name>
</gene>
<protein>
    <submittedName>
        <fullName evidence="3">Uncharacterized protein</fullName>
    </submittedName>
</protein>
<sequence length="311" mass="35073">MEHMGYSPDSRTDIGIDRKRFAMMATIAFVSIAVLAFTLMVLFKYKRRPTQPAMPRAFLLPIYMQRYGSAADPTSTSTRSPLDDPSPAYEEEEPILARGNSIVVPIPAHTRPPRELSPSRRNANPPLFGSVHHRGIYRAPLQIHPALRGVDREARESVDTLPRYPNPPAYSLVVGPPESDINFIDIIRNQQPKLSRIRPAIMYELIIPIVFGGFVLMAILTWSFFFLKKRRSGQNLPGPTPPSSAFPVHARWFHRSQGSDIANVGEYLMTEPLYMHDSGESASTLPRYSVSALPPVYVWVEARNSRFIEEC</sequence>
<feature type="transmembrane region" description="Helical" evidence="2">
    <location>
        <begin position="21"/>
        <end position="43"/>
    </location>
</feature>
<keyword evidence="2" id="KW-0472">Membrane</keyword>
<proteinExistence type="predicted"/>
<comment type="caution">
    <text evidence="3">The sequence shown here is derived from an EMBL/GenBank/DDBJ whole genome shotgun (WGS) entry which is preliminary data.</text>
</comment>
<dbReference type="RefSeq" id="XP_040793377.1">
    <property type="nucleotide sequence ID" value="XM_040935824.1"/>
</dbReference>
<dbReference type="Proteomes" id="UP000800039">
    <property type="component" value="Unassembled WGS sequence"/>
</dbReference>
<name>A0A9P4GSP8_9PLEO</name>
<dbReference type="AlphaFoldDB" id="A0A9P4GSP8"/>
<dbReference type="EMBL" id="ML976614">
    <property type="protein sequence ID" value="KAF1850814.1"/>
    <property type="molecule type" value="Genomic_DNA"/>
</dbReference>
<evidence type="ECO:0000313" key="3">
    <source>
        <dbReference type="EMBL" id="KAF1850814.1"/>
    </source>
</evidence>
<accession>A0A9P4GSP8</accession>
<keyword evidence="2" id="KW-0812">Transmembrane</keyword>
<keyword evidence="2" id="KW-1133">Transmembrane helix</keyword>
<feature type="region of interest" description="Disordered" evidence="1">
    <location>
        <begin position="70"/>
        <end position="91"/>
    </location>
</feature>
<evidence type="ECO:0000313" key="4">
    <source>
        <dbReference type="Proteomes" id="UP000800039"/>
    </source>
</evidence>
<reference evidence="3" key="1">
    <citation type="submission" date="2020-01" db="EMBL/GenBank/DDBJ databases">
        <authorList>
            <consortium name="DOE Joint Genome Institute"/>
            <person name="Haridas S."/>
            <person name="Albert R."/>
            <person name="Binder M."/>
            <person name="Bloem J."/>
            <person name="Labutti K."/>
            <person name="Salamov A."/>
            <person name="Andreopoulos B."/>
            <person name="Baker S.E."/>
            <person name="Barry K."/>
            <person name="Bills G."/>
            <person name="Bluhm B.H."/>
            <person name="Cannon C."/>
            <person name="Castanera R."/>
            <person name="Culley D.E."/>
            <person name="Daum C."/>
            <person name="Ezra D."/>
            <person name="Gonzalez J.B."/>
            <person name="Henrissat B."/>
            <person name="Kuo A."/>
            <person name="Liang C."/>
            <person name="Lipzen A."/>
            <person name="Lutzoni F."/>
            <person name="Magnuson J."/>
            <person name="Mondo S."/>
            <person name="Nolan M."/>
            <person name="Ohm R."/>
            <person name="Pangilinan J."/>
            <person name="Park H.-J."/>
            <person name="Ramirez L."/>
            <person name="Alfaro M."/>
            <person name="Sun H."/>
            <person name="Tritt A."/>
            <person name="Yoshinaga Y."/>
            <person name="Zwiers L.-H."/>
            <person name="Turgeon B.G."/>
            <person name="Goodwin S.B."/>
            <person name="Spatafora J.W."/>
            <person name="Crous P.W."/>
            <person name="Grigoriev I.V."/>
        </authorList>
    </citation>
    <scope>NUCLEOTIDE SEQUENCE</scope>
    <source>
        <strain evidence="3">CBS 394.84</strain>
    </source>
</reference>
<dbReference type="GeneID" id="63853075"/>
<keyword evidence="4" id="KW-1185">Reference proteome</keyword>
<feature type="transmembrane region" description="Helical" evidence="2">
    <location>
        <begin position="205"/>
        <end position="227"/>
    </location>
</feature>
<dbReference type="OrthoDB" id="10644784at2759"/>
<evidence type="ECO:0000256" key="2">
    <source>
        <dbReference type="SAM" id="Phobius"/>
    </source>
</evidence>
<evidence type="ECO:0000256" key="1">
    <source>
        <dbReference type="SAM" id="MobiDB-lite"/>
    </source>
</evidence>
<organism evidence="3 4">
    <name type="scientific">Cucurbitaria berberidis CBS 394.84</name>
    <dbReference type="NCBI Taxonomy" id="1168544"/>
    <lineage>
        <taxon>Eukaryota</taxon>
        <taxon>Fungi</taxon>
        <taxon>Dikarya</taxon>
        <taxon>Ascomycota</taxon>
        <taxon>Pezizomycotina</taxon>
        <taxon>Dothideomycetes</taxon>
        <taxon>Pleosporomycetidae</taxon>
        <taxon>Pleosporales</taxon>
        <taxon>Pleosporineae</taxon>
        <taxon>Cucurbitariaceae</taxon>
        <taxon>Cucurbitaria</taxon>
    </lineage>
</organism>